<accession>A0ABN1TZL0</accession>
<keyword evidence="2" id="KW-0812">Transmembrane</keyword>
<protein>
    <recommendedName>
        <fullName evidence="5">CcmD family protein</fullName>
    </recommendedName>
</protein>
<feature type="region of interest" description="Disordered" evidence="1">
    <location>
        <begin position="54"/>
        <end position="78"/>
    </location>
</feature>
<keyword evidence="4" id="KW-1185">Reference proteome</keyword>
<feature type="transmembrane region" description="Helical" evidence="2">
    <location>
        <begin position="27"/>
        <end position="45"/>
    </location>
</feature>
<evidence type="ECO:0000256" key="2">
    <source>
        <dbReference type="SAM" id="Phobius"/>
    </source>
</evidence>
<sequence length="78" mass="8209">MTSLFALVISADSPPEAKDVVAGWTALWIFVGLAVAVALLCWSLVRQLKKAERAKAAGVYGDPVKGERGDGDAPNDQP</sequence>
<dbReference type="EMBL" id="BAAALG010000012">
    <property type="protein sequence ID" value="GAA1110284.1"/>
    <property type="molecule type" value="Genomic_DNA"/>
</dbReference>
<keyword evidence="2" id="KW-0472">Membrane</keyword>
<evidence type="ECO:0000256" key="1">
    <source>
        <dbReference type="SAM" id="MobiDB-lite"/>
    </source>
</evidence>
<reference evidence="3 4" key="1">
    <citation type="journal article" date="2019" name="Int. J. Syst. Evol. Microbiol.">
        <title>The Global Catalogue of Microorganisms (GCM) 10K type strain sequencing project: providing services to taxonomists for standard genome sequencing and annotation.</title>
        <authorList>
            <consortium name="The Broad Institute Genomics Platform"/>
            <consortium name="The Broad Institute Genome Sequencing Center for Infectious Disease"/>
            <person name="Wu L."/>
            <person name="Ma J."/>
        </authorList>
    </citation>
    <scope>NUCLEOTIDE SEQUENCE [LARGE SCALE GENOMIC DNA]</scope>
    <source>
        <strain evidence="3 4">JCM 13008</strain>
    </source>
</reference>
<proteinExistence type="predicted"/>
<evidence type="ECO:0008006" key="5">
    <source>
        <dbReference type="Google" id="ProtNLM"/>
    </source>
</evidence>
<dbReference type="Proteomes" id="UP001501581">
    <property type="component" value="Unassembled WGS sequence"/>
</dbReference>
<name>A0ABN1TZL0_9ACTN</name>
<evidence type="ECO:0000313" key="4">
    <source>
        <dbReference type="Proteomes" id="UP001501581"/>
    </source>
</evidence>
<dbReference type="RefSeq" id="WP_343996011.1">
    <property type="nucleotide sequence ID" value="NZ_BAAALG010000012.1"/>
</dbReference>
<keyword evidence="2" id="KW-1133">Transmembrane helix</keyword>
<gene>
    <name evidence="3" type="ORF">GCM10009668_33650</name>
</gene>
<organism evidence="3 4">
    <name type="scientific">Nocardioides dubius</name>
    <dbReference type="NCBI Taxonomy" id="317019"/>
    <lineage>
        <taxon>Bacteria</taxon>
        <taxon>Bacillati</taxon>
        <taxon>Actinomycetota</taxon>
        <taxon>Actinomycetes</taxon>
        <taxon>Propionibacteriales</taxon>
        <taxon>Nocardioidaceae</taxon>
        <taxon>Nocardioides</taxon>
    </lineage>
</organism>
<evidence type="ECO:0000313" key="3">
    <source>
        <dbReference type="EMBL" id="GAA1110284.1"/>
    </source>
</evidence>
<comment type="caution">
    <text evidence="3">The sequence shown here is derived from an EMBL/GenBank/DDBJ whole genome shotgun (WGS) entry which is preliminary data.</text>
</comment>